<comment type="caution">
    <text evidence="1">The sequence shown here is derived from an EMBL/GenBank/DDBJ whole genome shotgun (WGS) entry which is preliminary data.</text>
</comment>
<proteinExistence type="predicted"/>
<dbReference type="EMBL" id="JACGCI010000056">
    <property type="protein sequence ID" value="KAF6750590.1"/>
    <property type="molecule type" value="Genomic_DNA"/>
</dbReference>
<evidence type="ECO:0000313" key="1">
    <source>
        <dbReference type="EMBL" id="KAF6750590.1"/>
    </source>
</evidence>
<accession>A0A8H6M168</accession>
<name>A0A8H6M168_9AGAR</name>
<reference evidence="1 2" key="1">
    <citation type="submission" date="2020-07" db="EMBL/GenBank/DDBJ databases">
        <title>Comparative genomics of pyrophilous fungi reveals a link between fire events and developmental genes.</title>
        <authorList>
            <consortium name="DOE Joint Genome Institute"/>
            <person name="Steindorff A.S."/>
            <person name="Carver A."/>
            <person name="Calhoun S."/>
            <person name="Stillman K."/>
            <person name="Liu H."/>
            <person name="Lipzen A."/>
            <person name="Pangilinan J."/>
            <person name="Labutti K."/>
            <person name="Bruns T.D."/>
            <person name="Grigoriev I.V."/>
        </authorList>
    </citation>
    <scope>NUCLEOTIDE SEQUENCE [LARGE SCALE GENOMIC DNA]</scope>
    <source>
        <strain evidence="1 2">CBS 144469</strain>
    </source>
</reference>
<protein>
    <submittedName>
        <fullName evidence="1">Uncharacterized protein</fullName>
    </submittedName>
</protein>
<evidence type="ECO:0000313" key="2">
    <source>
        <dbReference type="Proteomes" id="UP000521943"/>
    </source>
</evidence>
<keyword evidence="2" id="KW-1185">Reference proteome</keyword>
<gene>
    <name evidence="1" type="ORF">DFP72DRAFT_851667</name>
</gene>
<sequence>MVSSTGLDKYYGIQYPKKSPERGDRADLWASNHEAVSKEGVAAVILARTRRRMRRESLNSTPGREAAQIDMIRLRLTTPQALTSISISFDRATLSSFKFRRLVERLRGPNRLELSGPMMRAEAVASKLLKSTYTLRNLTSHLRATSKSQKTGNGSKKITQSQPRLYLEFGNGSPTTTPGAGSCRKSEMELYQHTVAGWYTWLASNILATDRSHIDSAISTHQRVLKIAKRALGGHIELHGFKGNLGASLFTRFKMTSELGHLGAEGSSVSQGGFSRAARVWRPHPPRCSAK</sequence>
<dbReference type="AlphaFoldDB" id="A0A8H6M168"/>
<dbReference type="Proteomes" id="UP000521943">
    <property type="component" value="Unassembled WGS sequence"/>
</dbReference>
<organism evidence="1 2">
    <name type="scientific">Ephemerocybe angulata</name>
    <dbReference type="NCBI Taxonomy" id="980116"/>
    <lineage>
        <taxon>Eukaryota</taxon>
        <taxon>Fungi</taxon>
        <taxon>Dikarya</taxon>
        <taxon>Basidiomycota</taxon>
        <taxon>Agaricomycotina</taxon>
        <taxon>Agaricomycetes</taxon>
        <taxon>Agaricomycetidae</taxon>
        <taxon>Agaricales</taxon>
        <taxon>Agaricineae</taxon>
        <taxon>Psathyrellaceae</taxon>
        <taxon>Ephemerocybe</taxon>
    </lineage>
</organism>